<protein>
    <submittedName>
        <fullName evidence="3">Uncharacterized protein</fullName>
    </submittedName>
</protein>
<name>A0A6J5SMH3_9CAUD</name>
<dbReference type="EMBL" id="LR797437">
    <property type="protein sequence ID" value="CAB4215948.1"/>
    <property type="molecule type" value="Genomic_DNA"/>
</dbReference>
<reference evidence="3" key="1">
    <citation type="submission" date="2020-05" db="EMBL/GenBank/DDBJ databases">
        <authorList>
            <person name="Chiriac C."/>
            <person name="Salcher M."/>
            <person name="Ghai R."/>
            <person name="Kavagutti S V."/>
        </authorList>
    </citation>
    <scope>NUCLEOTIDE SEQUENCE</scope>
</reference>
<evidence type="ECO:0000313" key="2">
    <source>
        <dbReference type="EMBL" id="CAB4203335.1"/>
    </source>
</evidence>
<accession>A0A6J5SMH3</accession>
<evidence type="ECO:0000313" key="1">
    <source>
        <dbReference type="EMBL" id="CAB4173168.1"/>
    </source>
</evidence>
<evidence type="ECO:0000313" key="3">
    <source>
        <dbReference type="EMBL" id="CAB4215948.1"/>
    </source>
</evidence>
<sequence length="206" mass="23163">MTYEDFTPEQRRAYMVGMLAGQDRKKFDPPLDAALSAAYRIGFEKAGGRVPLRSTARLDRSAKSEHAGGKRQIVDPKGELLHATLATAEGRKMVKFLCELLAPRIQRAKKGERISMRLYIEMARDQYGGSGMPGDFKLNNNVAPSLTRWILLAKPSLRGVFELRGETDPRWTDPELALPPCPFPWFDPNRPLVPKDVFVPKGETHD</sequence>
<organism evidence="3">
    <name type="scientific">uncultured Caudovirales phage</name>
    <dbReference type="NCBI Taxonomy" id="2100421"/>
    <lineage>
        <taxon>Viruses</taxon>
        <taxon>Duplodnaviria</taxon>
        <taxon>Heunggongvirae</taxon>
        <taxon>Uroviricota</taxon>
        <taxon>Caudoviricetes</taxon>
        <taxon>Peduoviridae</taxon>
        <taxon>Maltschvirus</taxon>
        <taxon>Maltschvirus maltsch</taxon>
    </lineage>
</organism>
<proteinExistence type="predicted"/>
<gene>
    <name evidence="2" type="ORF">UFOVP1381_38</name>
    <name evidence="3" type="ORF">UFOVP1476_11</name>
    <name evidence="1" type="ORF">UFOVP944_35</name>
</gene>
<dbReference type="EMBL" id="LR797328">
    <property type="protein sequence ID" value="CAB4203335.1"/>
    <property type="molecule type" value="Genomic_DNA"/>
</dbReference>
<dbReference type="EMBL" id="LR796890">
    <property type="protein sequence ID" value="CAB4173168.1"/>
    <property type="molecule type" value="Genomic_DNA"/>
</dbReference>